<evidence type="ECO:0000313" key="14">
    <source>
        <dbReference type="EMBL" id="AWL07780.1"/>
    </source>
</evidence>
<dbReference type="EMBL" id="CP029343">
    <property type="protein sequence ID" value="AWL07780.1"/>
    <property type="molecule type" value="Genomic_DNA"/>
</dbReference>
<evidence type="ECO:0000259" key="12">
    <source>
        <dbReference type="PROSITE" id="PS50109"/>
    </source>
</evidence>
<dbReference type="InterPro" id="IPR005467">
    <property type="entry name" value="His_kinase_dom"/>
</dbReference>
<comment type="subcellular location">
    <subcellularLocation>
        <location evidence="2">Membrane</location>
    </subcellularLocation>
</comment>
<dbReference type="SMART" id="SM00388">
    <property type="entry name" value="HisKA"/>
    <property type="match status" value="1"/>
</dbReference>
<dbReference type="GO" id="GO:0005886">
    <property type="term" value="C:plasma membrane"/>
    <property type="evidence" value="ECO:0007669"/>
    <property type="project" value="TreeGrafter"/>
</dbReference>
<keyword evidence="6 11" id="KW-0812">Transmembrane</keyword>
<keyword evidence="10 11" id="KW-0472">Membrane</keyword>
<dbReference type="PANTHER" id="PTHR45436:SF5">
    <property type="entry name" value="SENSOR HISTIDINE KINASE TRCS"/>
    <property type="match status" value="1"/>
</dbReference>
<comment type="catalytic activity">
    <reaction evidence="1">
        <text>ATP + protein L-histidine = ADP + protein N-phospho-L-histidine.</text>
        <dbReference type="EC" id="2.7.13.3"/>
    </reaction>
</comment>
<dbReference type="SMART" id="SM00387">
    <property type="entry name" value="HATPase_c"/>
    <property type="match status" value="1"/>
</dbReference>
<sequence length="358" mass="38264">MTLLVLSVVVAITVGSYVFYFVMFAYAPGHLAPAGAWMPSGPEWGWIVLSTLSAVALAIFAAAKLSRRILAPLTSVASSLRRVSNGDLTARATSDDRSLGEASLLVEDFNVMAERLERMAKEQVFWNAAIAHELRTPITILRGRIQGLAEGVFMPDEKLFRNLLAQVENLGRLIEDLRVVGLADSGHLTLQMERCDLAAGIRDVLALTEPELRAKGLLPALRLNEDLVECDPARMRQALLALLENARCHAAPGWLEIGLACSGGECRLTVTDSGPGIDPCFAAKLFDAFQRGDAARLQGGSGSGLGLAVVRAIALAHGGEARCHAVGGGTCFELAWPDQARVGRVDGTAVHPALERRP</sequence>
<evidence type="ECO:0000256" key="7">
    <source>
        <dbReference type="ARBA" id="ARBA00022777"/>
    </source>
</evidence>
<dbReference type="Pfam" id="PF00512">
    <property type="entry name" value="HisKA"/>
    <property type="match status" value="1"/>
</dbReference>
<dbReference type="InterPro" id="IPR036890">
    <property type="entry name" value="HATPase_C_sf"/>
</dbReference>
<dbReference type="OrthoDB" id="9786919at2"/>
<evidence type="ECO:0000256" key="1">
    <source>
        <dbReference type="ARBA" id="ARBA00000085"/>
    </source>
</evidence>
<dbReference type="CDD" id="cd00082">
    <property type="entry name" value="HisKA"/>
    <property type="match status" value="1"/>
</dbReference>
<evidence type="ECO:0000256" key="10">
    <source>
        <dbReference type="ARBA" id="ARBA00023136"/>
    </source>
</evidence>
<dbReference type="SUPFAM" id="SSF47384">
    <property type="entry name" value="Homodimeric domain of signal transducing histidine kinase"/>
    <property type="match status" value="1"/>
</dbReference>
<dbReference type="Gene3D" id="3.30.565.10">
    <property type="entry name" value="Histidine kinase-like ATPase, C-terminal domain"/>
    <property type="match status" value="1"/>
</dbReference>
<reference evidence="14 15" key="1">
    <citation type="submission" date="2018-05" db="EMBL/GenBank/DDBJ databases">
        <title>Complete genome sequence of Massilia oculi sp. nov. CCUG 43427T (=DSM 26321T), the type strain of M. oculi, and comparison with genome sequences of other Massilia strains.</title>
        <authorList>
            <person name="Zhu B."/>
        </authorList>
    </citation>
    <scope>NUCLEOTIDE SEQUENCE [LARGE SCALE GENOMIC DNA]</scope>
    <source>
        <strain evidence="14 15">CCUG 43427</strain>
    </source>
</reference>
<dbReference type="Pfam" id="PF02518">
    <property type="entry name" value="HATPase_c"/>
    <property type="match status" value="1"/>
</dbReference>
<name>A0A2S2DQV8_9BURK</name>
<dbReference type="InterPro" id="IPR003594">
    <property type="entry name" value="HATPase_dom"/>
</dbReference>
<keyword evidence="7 14" id="KW-0418">Kinase</keyword>
<keyword evidence="8 11" id="KW-1133">Transmembrane helix</keyword>
<dbReference type="PRINTS" id="PR00344">
    <property type="entry name" value="BCTRLSENSOR"/>
</dbReference>
<dbReference type="PANTHER" id="PTHR45436">
    <property type="entry name" value="SENSOR HISTIDINE KINASE YKOH"/>
    <property type="match status" value="1"/>
</dbReference>
<dbReference type="PROSITE" id="PS50109">
    <property type="entry name" value="HIS_KIN"/>
    <property type="match status" value="1"/>
</dbReference>
<evidence type="ECO:0000259" key="13">
    <source>
        <dbReference type="PROSITE" id="PS50885"/>
    </source>
</evidence>
<dbReference type="CDD" id="cd00075">
    <property type="entry name" value="HATPase"/>
    <property type="match status" value="1"/>
</dbReference>
<feature type="domain" description="Histidine kinase" evidence="12">
    <location>
        <begin position="129"/>
        <end position="340"/>
    </location>
</feature>
<dbReference type="Gene3D" id="6.10.340.10">
    <property type="match status" value="1"/>
</dbReference>
<keyword evidence="9" id="KW-0902">Two-component regulatory system</keyword>
<evidence type="ECO:0000256" key="11">
    <source>
        <dbReference type="SAM" id="Phobius"/>
    </source>
</evidence>
<dbReference type="AlphaFoldDB" id="A0A2S2DQV8"/>
<feature type="transmembrane region" description="Helical" evidence="11">
    <location>
        <begin position="44"/>
        <end position="63"/>
    </location>
</feature>
<keyword evidence="15" id="KW-1185">Reference proteome</keyword>
<dbReference type="KEGG" id="mtim:DIR46_17625"/>
<accession>A0A2S2DQV8</accession>
<dbReference type="CDD" id="cd06225">
    <property type="entry name" value="HAMP"/>
    <property type="match status" value="1"/>
</dbReference>
<keyword evidence="5" id="KW-0808">Transferase</keyword>
<protein>
    <recommendedName>
        <fullName evidence="3">histidine kinase</fullName>
        <ecNumber evidence="3">2.7.13.3</ecNumber>
    </recommendedName>
</protein>
<gene>
    <name evidence="14" type="ORF">DIR46_17625</name>
</gene>
<evidence type="ECO:0000256" key="9">
    <source>
        <dbReference type="ARBA" id="ARBA00023012"/>
    </source>
</evidence>
<evidence type="ECO:0000256" key="6">
    <source>
        <dbReference type="ARBA" id="ARBA00022692"/>
    </source>
</evidence>
<feature type="transmembrane region" description="Helical" evidence="11">
    <location>
        <begin position="5"/>
        <end position="24"/>
    </location>
</feature>
<evidence type="ECO:0000256" key="4">
    <source>
        <dbReference type="ARBA" id="ARBA00022553"/>
    </source>
</evidence>
<proteinExistence type="predicted"/>
<dbReference type="SUPFAM" id="SSF55874">
    <property type="entry name" value="ATPase domain of HSP90 chaperone/DNA topoisomerase II/histidine kinase"/>
    <property type="match status" value="1"/>
</dbReference>
<dbReference type="Pfam" id="PF00672">
    <property type="entry name" value="HAMP"/>
    <property type="match status" value="1"/>
</dbReference>
<feature type="domain" description="HAMP" evidence="13">
    <location>
        <begin position="67"/>
        <end position="121"/>
    </location>
</feature>
<dbReference type="SMART" id="SM00304">
    <property type="entry name" value="HAMP"/>
    <property type="match status" value="1"/>
</dbReference>
<dbReference type="Proteomes" id="UP000245820">
    <property type="component" value="Chromosome"/>
</dbReference>
<organism evidence="14 15">
    <name type="scientific">Massilia oculi</name>
    <dbReference type="NCBI Taxonomy" id="945844"/>
    <lineage>
        <taxon>Bacteria</taxon>
        <taxon>Pseudomonadati</taxon>
        <taxon>Pseudomonadota</taxon>
        <taxon>Betaproteobacteria</taxon>
        <taxon>Burkholderiales</taxon>
        <taxon>Oxalobacteraceae</taxon>
        <taxon>Telluria group</taxon>
        <taxon>Massilia</taxon>
    </lineage>
</organism>
<dbReference type="InterPro" id="IPR050428">
    <property type="entry name" value="TCS_sensor_his_kinase"/>
</dbReference>
<dbReference type="InterPro" id="IPR003660">
    <property type="entry name" value="HAMP_dom"/>
</dbReference>
<dbReference type="SUPFAM" id="SSF158472">
    <property type="entry name" value="HAMP domain-like"/>
    <property type="match status" value="1"/>
</dbReference>
<dbReference type="GO" id="GO:0000155">
    <property type="term" value="F:phosphorelay sensor kinase activity"/>
    <property type="evidence" value="ECO:0007669"/>
    <property type="project" value="InterPro"/>
</dbReference>
<dbReference type="Gene3D" id="1.10.287.130">
    <property type="match status" value="1"/>
</dbReference>
<dbReference type="InterPro" id="IPR004358">
    <property type="entry name" value="Sig_transdc_His_kin-like_C"/>
</dbReference>
<evidence type="ECO:0000256" key="5">
    <source>
        <dbReference type="ARBA" id="ARBA00022679"/>
    </source>
</evidence>
<evidence type="ECO:0000256" key="3">
    <source>
        <dbReference type="ARBA" id="ARBA00012438"/>
    </source>
</evidence>
<keyword evidence="4" id="KW-0597">Phosphoprotein</keyword>
<evidence type="ECO:0000256" key="8">
    <source>
        <dbReference type="ARBA" id="ARBA00022989"/>
    </source>
</evidence>
<dbReference type="RefSeq" id="WP_109348059.1">
    <property type="nucleotide sequence ID" value="NZ_CP029343.1"/>
</dbReference>
<evidence type="ECO:0000313" key="15">
    <source>
        <dbReference type="Proteomes" id="UP000245820"/>
    </source>
</evidence>
<dbReference type="InterPro" id="IPR036097">
    <property type="entry name" value="HisK_dim/P_sf"/>
</dbReference>
<evidence type="ECO:0000256" key="2">
    <source>
        <dbReference type="ARBA" id="ARBA00004370"/>
    </source>
</evidence>
<dbReference type="EC" id="2.7.13.3" evidence="3"/>
<dbReference type="PROSITE" id="PS50885">
    <property type="entry name" value="HAMP"/>
    <property type="match status" value="1"/>
</dbReference>
<dbReference type="InterPro" id="IPR003661">
    <property type="entry name" value="HisK_dim/P_dom"/>
</dbReference>